<protein>
    <submittedName>
        <fullName evidence="1">Uncharacterized protein</fullName>
    </submittedName>
</protein>
<dbReference type="AlphaFoldDB" id="A0A8J8FCR0"/>
<sequence length="495" mass="57644">MQFWDNIINTALLGTDKKQVNAGELCPDLSSIFGDVSSNETLDKEEKFLHIAAIAFNYRQSGITPVLRKEITIKVAQPEELPYCNKQTLQILKEILDEESIPLLKFWLQQCVVNQQLVILDLIPTLLDIGRHHKTLRPFITACCGKRGEWLSEFNPDWNFSVRATAEELWQTGTPDERKKVLQLLRETDPTKAREWLTQSWSTENANSKAELLKQLKINISAEDINWLESLLNEKSQKVKDEILHLLKLIPTSGIILQYWNLLQQSIELKKEKKLLGLSSKTVLQIKLPNVIDESIFKTGIEKLSSQKNISEEEYIIYQLISLTPPNLWQEHFNDTAENVYILFSNNKDLERYLPALGLATGRFKNNEWAILFIKEESKYYQDLLPLLTKDIRIKYLLNKIEAFADSVIQFLSNENEEWSPELTSVIFKHTAKNPYQYNRNFYNEHIHLIPATIIKELEKYAPPEEYNAKMWSNMCEYIIKLIQLKQQILSAFNQ</sequence>
<gene>
    <name evidence="1" type="ORF">GD597_06305</name>
</gene>
<keyword evidence="2" id="KW-1185">Reference proteome</keyword>
<dbReference type="InterPro" id="IPR043746">
    <property type="entry name" value="DUF5691"/>
</dbReference>
<dbReference type="Pfam" id="PF18944">
    <property type="entry name" value="DUF5691"/>
    <property type="match status" value="1"/>
</dbReference>
<proteinExistence type="predicted"/>
<dbReference type="EMBL" id="WHPF01000004">
    <property type="protein sequence ID" value="NNV55062.1"/>
    <property type="molecule type" value="Genomic_DNA"/>
</dbReference>
<organism evidence="1 2">
    <name type="scientific">Limnovirga soli</name>
    <dbReference type="NCBI Taxonomy" id="2656915"/>
    <lineage>
        <taxon>Bacteria</taxon>
        <taxon>Pseudomonadati</taxon>
        <taxon>Bacteroidota</taxon>
        <taxon>Chitinophagia</taxon>
        <taxon>Chitinophagales</taxon>
        <taxon>Chitinophagaceae</taxon>
        <taxon>Limnovirga</taxon>
    </lineage>
</organism>
<accession>A0A8J8FCR0</accession>
<reference evidence="1" key="1">
    <citation type="submission" date="2019-10" db="EMBL/GenBank/DDBJ databases">
        <title>Draft genome sequence of Panacibacter sp. KCS-6.</title>
        <authorList>
            <person name="Yim K.J."/>
        </authorList>
    </citation>
    <scope>NUCLEOTIDE SEQUENCE</scope>
    <source>
        <strain evidence="1">KCS-6</strain>
    </source>
</reference>
<comment type="caution">
    <text evidence="1">The sequence shown here is derived from an EMBL/GenBank/DDBJ whole genome shotgun (WGS) entry which is preliminary data.</text>
</comment>
<evidence type="ECO:0000313" key="1">
    <source>
        <dbReference type="EMBL" id="NNV55062.1"/>
    </source>
</evidence>
<dbReference type="RefSeq" id="WP_171606994.1">
    <property type="nucleotide sequence ID" value="NZ_WHPF01000004.1"/>
</dbReference>
<evidence type="ECO:0000313" key="2">
    <source>
        <dbReference type="Proteomes" id="UP000598971"/>
    </source>
</evidence>
<dbReference type="Proteomes" id="UP000598971">
    <property type="component" value="Unassembled WGS sequence"/>
</dbReference>
<name>A0A8J8FCR0_9BACT</name>